<dbReference type="RefSeq" id="WP_381082748.1">
    <property type="nucleotide sequence ID" value="NZ_JBHUDX010000041.1"/>
</dbReference>
<feature type="compositionally biased region" description="Low complexity" evidence="5">
    <location>
        <begin position="148"/>
        <end position="159"/>
    </location>
</feature>
<dbReference type="InterPro" id="IPR032694">
    <property type="entry name" value="CopC/D"/>
</dbReference>
<dbReference type="PANTHER" id="PTHR34820:SF4">
    <property type="entry name" value="INNER MEMBRANE PROTEIN YEBZ"/>
    <property type="match status" value="1"/>
</dbReference>
<protein>
    <submittedName>
        <fullName evidence="9">Copper resistance protein CopC</fullName>
    </submittedName>
</protein>
<name>A0ABW4IRE7_9ACTN</name>
<dbReference type="Pfam" id="PF04234">
    <property type="entry name" value="CopC"/>
    <property type="match status" value="1"/>
</dbReference>
<comment type="subcellular location">
    <subcellularLocation>
        <location evidence="1">Cell envelope</location>
    </subcellularLocation>
</comment>
<evidence type="ECO:0000256" key="1">
    <source>
        <dbReference type="ARBA" id="ARBA00004196"/>
    </source>
</evidence>
<gene>
    <name evidence="9" type="ORF">ACFSL4_15250</name>
</gene>
<evidence type="ECO:0000256" key="6">
    <source>
        <dbReference type="SAM" id="Phobius"/>
    </source>
</evidence>
<evidence type="ECO:0000313" key="10">
    <source>
        <dbReference type="Proteomes" id="UP001597261"/>
    </source>
</evidence>
<evidence type="ECO:0000256" key="4">
    <source>
        <dbReference type="ARBA" id="ARBA00023008"/>
    </source>
</evidence>
<keyword evidence="6" id="KW-0472">Membrane</keyword>
<dbReference type="InterPro" id="IPR007348">
    <property type="entry name" value="CopC_dom"/>
</dbReference>
<feature type="chain" id="PRO_5045261405" evidence="7">
    <location>
        <begin position="38"/>
        <end position="207"/>
    </location>
</feature>
<comment type="caution">
    <text evidence="9">The sequence shown here is derived from an EMBL/GenBank/DDBJ whole genome shotgun (WGS) entry which is preliminary data.</text>
</comment>
<sequence>MKRRFPYRSLRPARLPLVPALLLAVLSVLLPASPASAHARILGSSPAADSVVAKAPTTVTLRFDGPVNQQYTTVAVTGPDGSYYSEGTPSVVNADVRQKVRALPTGTIQVTWRTVAADGAPLQGRFTFTSTDEAAAAAARPSPPPTTAPSTPAARASSPPARPVASGGSGGTADQVWWAAGGVLVALVVGLLAVDARSRRSARRRDR</sequence>
<evidence type="ECO:0000313" key="9">
    <source>
        <dbReference type="EMBL" id="MFD1659521.1"/>
    </source>
</evidence>
<evidence type="ECO:0000256" key="5">
    <source>
        <dbReference type="SAM" id="MobiDB-lite"/>
    </source>
</evidence>
<feature type="signal peptide" evidence="7">
    <location>
        <begin position="1"/>
        <end position="37"/>
    </location>
</feature>
<dbReference type="InterPro" id="IPR014756">
    <property type="entry name" value="Ig_E-set"/>
</dbReference>
<organism evidence="9 10">
    <name type="scientific">Streptomyces caeni</name>
    <dbReference type="NCBI Taxonomy" id="2307231"/>
    <lineage>
        <taxon>Bacteria</taxon>
        <taxon>Bacillati</taxon>
        <taxon>Actinomycetota</taxon>
        <taxon>Actinomycetes</taxon>
        <taxon>Kitasatosporales</taxon>
        <taxon>Streptomycetaceae</taxon>
        <taxon>Streptomyces</taxon>
    </lineage>
</organism>
<keyword evidence="4" id="KW-0186">Copper</keyword>
<dbReference type="Proteomes" id="UP001597261">
    <property type="component" value="Unassembled WGS sequence"/>
</dbReference>
<dbReference type="PANTHER" id="PTHR34820">
    <property type="entry name" value="INNER MEMBRANE PROTEIN YEBZ"/>
    <property type="match status" value="1"/>
</dbReference>
<keyword evidence="2" id="KW-0479">Metal-binding</keyword>
<keyword evidence="6" id="KW-0812">Transmembrane</keyword>
<reference evidence="10" key="1">
    <citation type="journal article" date="2019" name="Int. J. Syst. Evol. Microbiol.">
        <title>The Global Catalogue of Microorganisms (GCM) 10K type strain sequencing project: providing services to taxonomists for standard genome sequencing and annotation.</title>
        <authorList>
            <consortium name="The Broad Institute Genomics Platform"/>
            <consortium name="The Broad Institute Genome Sequencing Center for Infectious Disease"/>
            <person name="Wu L."/>
            <person name="Ma J."/>
        </authorList>
    </citation>
    <scope>NUCLEOTIDE SEQUENCE [LARGE SCALE GENOMIC DNA]</scope>
    <source>
        <strain evidence="10">CGMCC 1.12470</strain>
    </source>
</reference>
<keyword evidence="3 7" id="KW-0732">Signal</keyword>
<keyword evidence="6" id="KW-1133">Transmembrane helix</keyword>
<dbReference type="Gene3D" id="2.60.40.1220">
    <property type="match status" value="1"/>
</dbReference>
<keyword evidence="10" id="KW-1185">Reference proteome</keyword>
<evidence type="ECO:0000256" key="2">
    <source>
        <dbReference type="ARBA" id="ARBA00022723"/>
    </source>
</evidence>
<dbReference type="EMBL" id="JBHUDX010000041">
    <property type="protein sequence ID" value="MFD1659521.1"/>
    <property type="molecule type" value="Genomic_DNA"/>
</dbReference>
<proteinExistence type="predicted"/>
<evidence type="ECO:0000256" key="7">
    <source>
        <dbReference type="SAM" id="SignalP"/>
    </source>
</evidence>
<evidence type="ECO:0000256" key="3">
    <source>
        <dbReference type="ARBA" id="ARBA00022729"/>
    </source>
</evidence>
<feature type="transmembrane region" description="Helical" evidence="6">
    <location>
        <begin position="176"/>
        <end position="194"/>
    </location>
</feature>
<dbReference type="SUPFAM" id="SSF81296">
    <property type="entry name" value="E set domains"/>
    <property type="match status" value="1"/>
</dbReference>
<feature type="domain" description="CopC" evidence="8">
    <location>
        <begin position="38"/>
        <end position="129"/>
    </location>
</feature>
<dbReference type="InterPro" id="IPR014755">
    <property type="entry name" value="Cu-Rt/internalin_Ig-like"/>
</dbReference>
<accession>A0ABW4IRE7</accession>
<feature type="region of interest" description="Disordered" evidence="5">
    <location>
        <begin position="132"/>
        <end position="171"/>
    </location>
</feature>
<evidence type="ECO:0000259" key="8">
    <source>
        <dbReference type="Pfam" id="PF04234"/>
    </source>
</evidence>